<accession>A0A2L2SYZ6</accession>
<feature type="chain" id="PRO_5014830976" evidence="1">
    <location>
        <begin position="20"/>
        <end position="219"/>
    </location>
</feature>
<dbReference type="OrthoDB" id="3552888at2759"/>
<evidence type="ECO:0000313" key="2">
    <source>
        <dbReference type="EMBL" id="CEI63312.1"/>
    </source>
</evidence>
<feature type="signal peptide" evidence="1">
    <location>
        <begin position="1"/>
        <end position="19"/>
    </location>
</feature>
<organism evidence="2 3">
    <name type="scientific">Fusarium venenatum</name>
    <dbReference type="NCBI Taxonomy" id="56646"/>
    <lineage>
        <taxon>Eukaryota</taxon>
        <taxon>Fungi</taxon>
        <taxon>Dikarya</taxon>
        <taxon>Ascomycota</taxon>
        <taxon>Pezizomycotina</taxon>
        <taxon>Sordariomycetes</taxon>
        <taxon>Hypocreomycetidae</taxon>
        <taxon>Hypocreales</taxon>
        <taxon>Nectriaceae</taxon>
        <taxon>Fusarium</taxon>
    </lineage>
</organism>
<evidence type="ECO:0000313" key="3">
    <source>
        <dbReference type="Proteomes" id="UP000245910"/>
    </source>
</evidence>
<dbReference type="Proteomes" id="UP000245910">
    <property type="component" value="Chromosome II"/>
</dbReference>
<keyword evidence="1" id="KW-0732">Signal</keyword>
<dbReference type="PANTHER" id="PTHR35605:SF1">
    <property type="entry name" value="ECP2 EFFECTOR PROTEIN DOMAIN-CONTAINING PROTEIN-RELATED"/>
    <property type="match status" value="1"/>
</dbReference>
<name>A0A2L2SYZ6_9HYPO</name>
<reference evidence="3" key="1">
    <citation type="submission" date="2014-10" db="EMBL/GenBank/DDBJ databases">
        <authorList>
            <person name="King R."/>
        </authorList>
    </citation>
    <scope>NUCLEOTIDE SEQUENCE [LARGE SCALE GENOMIC DNA]</scope>
    <source>
        <strain evidence="3">A3/5</strain>
    </source>
</reference>
<dbReference type="AlphaFoldDB" id="A0A2L2SYZ6"/>
<proteinExistence type="predicted"/>
<protein>
    <submittedName>
        <fullName evidence="2">Uncharacterized protein</fullName>
    </submittedName>
</protein>
<dbReference type="EMBL" id="LN649230">
    <property type="protein sequence ID" value="CEI63312.1"/>
    <property type="molecule type" value="Genomic_DNA"/>
</dbReference>
<dbReference type="RefSeq" id="XP_025587032.1">
    <property type="nucleotide sequence ID" value="XM_025736424.2"/>
</dbReference>
<dbReference type="KEGG" id="fvn:FVRRES_07748"/>
<evidence type="ECO:0000256" key="1">
    <source>
        <dbReference type="SAM" id="SignalP"/>
    </source>
</evidence>
<dbReference type="PANTHER" id="PTHR35605">
    <property type="entry name" value="ECP2 EFFECTOR PROTEIN DOMAIN-CONTAINING PROTEIN-RELATED"/>
    <property type="match status" value="1"/>
</dbReference>
<sequence>MRSAAAILLAIANLSLVSAAPSAPKVLDESVFENADTPTWKIPVVKGEAPVEFKGTIQDVMKQLEVDYPEYARKAHEKIDAAMEDEEANEAPPSPEAQALDRLQRRDHNICWNFPAARERPIHEGIQYLRGIGGGLTVRAGPGACDRISCSSNAGIFICNDNRTPFFIPSWDNVANAAKACNNECRRFCFDCGLQTGWWTAGQRFHDANFNVILREQSC</sequence>
<dbReference type="STRING" id="56646.A0A2L2SYZ6"/>
<keyword evidence="3" id="KW-1185">Reference proteome</keyword>
<dbReference type="GeneID" id="37259387"/>